<protein>
    <submittedName>
        <fullName evidence="1">Uncharacterized protein</fullName>
    </submittedName>
</protein>
<feature type="non-terminal residue" evidence="1">
    <location>
        <position position="1"/>
    </location>
</feature>
<dbReference type="SUPFAM" id="SSF53706">
    <property type="entry name" value="Formate dehydrogenase/DMSO reductase, domains 1-3"/>
    <property type="match status" value="1"/>
</dbReference>
<dbReference type="EMBL" id="BARV01040732">
    <property type="protein sequence ID" value="GAI56676.1"/>
    <property type="molecule type" value="Genomic_DNA"/>
</dbReference>
<sequence>YDKDFINQHVDNYKNLFTEVEKIDENKIYRQTGLDRKTIQEFINLLLKYNHKTLFIVGFGPQKYFYGGKLLNTIALIQILLGNFGKPGTGFLFSQSDFNKEFLNPLIDYITIPKTLGANYIHLLTNCSKMLKLYLYISPLHLKQKILSMKQT</sequence>
<organism evidence="1">
    <name type="scientific">marine sediment metagenome</name>
    <dbReference type="NCBI Taxonomy" id="412755"/>
    <lineage>
        <taxon>unclassified sequences</taxon>
        <taxon>metagenomes</taxon>
        <taxon>ecological metagenomes</taxon>
    </lineage>
</organism>
<comment type="caution">
    <text evidence="1">The sequence shown here is derived from an EMBL/GenBank/DDBJ whole genome shotgun (WGS) entry which is preliminary data.</text>
</comment>
<dbReference type="EMBL" id="BARV01040981">
    <property type="protein sequence ID" value="GAI47235.1"/>
    <property type="molecule type" value="Genomic_DNA"/>
</dbReference>
<evidence type="ECO:0000313" key="1">
    <source>
        <dbReference type="EMBL" id="GAI47235.1"/>
    </source>
</evidence>
<gene>
    <name evidence="2" type="ORF">S06H3_61953</name>
    <name evidence="1" type="ORF">S06H3_62238</name>
</gene>
<evidence type="ECO:0000313" key="2">
    <source>
        <dbReference type="EMBL" id="GAI56676.1"/>
    </source>
</evidence>
<dbReference type="AlphaFoldDB" id="X1Q852"/>
<reference evidence="1" key="1">
    <citation type="journal article" date="2014" name="Front. Microbiol.">
        <title>High frequency of phylogenetically diverse reductive dehalogenase-homologous genes in deep subseafloor sedimentary metagenomes.</title>
        <authorList>
            <person name="Kawai M."/>
            <person name="Futagami T."/>
            <person name="Toyoda A."/>
            <person name="Takaki Y."/>
            <person name="Nishi S."/>
            <person name="Hori S."/>
            <person name="Arai W."/>
            <person name="Tsubouchi T."/>
            <person name="Morono Y."/>
            <person name="Uchiyama I."/>
            <person name="Ito T."/>
            <person name="Fujiyama A."/>
            <person name="Inagaki F."/>
            <person name="Takami H."/>
        </authorList>
    </citation>
    <scope>NUCLEOTIDE SEQUENCE</scope>
    <source>
        <strain evidence="1">Expedition CK06-06</strain>
    </source>
</reference>
<proteinExistence type="predicted"/>
<accession>X1Q852</accession>
<dbReference type="Gene3D" id="3.40.228.10">
    <property type="entry name" value="Dimethylsulfoxide Reductase, domain 2"/>
    <property type="match status" value="1"/>
</dbReference>
<name>X1Q852_9ZZZZ</name>